<dbReference type="Pfam" id="PF05239">
    <property type="entry name" value="PRC"/>
    <property type="match status" value="1"/>
</dbReference>
<reference evidence="3 4" key="1">
    <citation type="journal article" date="2019" name="Int. J. Syst. Evol. Microbiol.">
        <title>The Global Catalogue of Microorganisms (GCM) 10K type strain sequencing project: providing services to taxonomists for standard genome sequencing and annotation.</title>
        <authorList>
            <consortium name="The Broad Institute Genomics Platform"/>
            <consortium name="The Broad Institute Genome Sequencing Center for Infectious Disease"/>
            <person name="Wu L."/>
            <person name="Ma J."/>
        </authorList>
    </citation>
    <scope>NUCLEOTIDE SEQUENCE [LARGE SCALE GENOMIC DNA]</scope>
    <source>
        <strain evidence="3 4">JCM 9383</strain>
    </source>
</reference>
<keyword evidence="4" id="KW-1185">Reference proteome</keyword>
<evidence type="ECO:0000313" key="4">
    <source>
        <dbReference type="Proteomes" id="UP001500979"/>
    </source>
</evidence>
<sequence length="139" mass="15309">MDVERAQDLIGSAVFDRSGSRIGRVGNVYVHDTTHQPEWVTVRSGFLGMRETFVPLTGASNRDDGINVDVTKDLVRGAPRVEAEHGHLSDEEGRDLFAHYGIEATTDSYDIEAGAESPVEELPESDVTERTTGRHRKAD</sequence>
<dbReference type="InterPro" id="IPR027275">
    <property type="entry name" value="PRC-brl_dom"/>
</dbReference>
<protein>
    <recommendedName>
        <fullName evidence="2">PRC-barrel domain-containing protein</fullName>
    </recommendedName>
</protein>
<evidence type="ECO:0000256" key="1">
    <source>
        <dbReference type="SAM" id="MobiDB-lite"/>
    </source>
</evidence>
<proteinExistence type="predicted"/>
<dbReference type="InterPro" id="IPR014747">
    <property type="entry name" value="Bac_photo_RC_H_C"/>
</dbReference>
<dbReference type="SUPFAM" id="SSF50346">
    <property type="entry name" value="PRC-barrel domain"/>
    <property type="match status" value="1"/>
</dbReference>
<gene>
    <name evidence="3" type="ORF">GCM10010470_17060</name>
</gene>
<feature type="domain" description="PRC-barrel" evidence="2">
    <location>
        <begin position="1"/>
        <end position="74"/>
    </location>
</feature>
<dbReference type="Gene3D" id="3.90.50.10">
    <property type="entry name" value="Photosynthetic Reaction Center, subunit H, domain 2"/>
    <property type="match status" value="1"/>
</dbReference>
<dbReference type="Proteomes" id="UP001500979">
    <property type="component" value="Unassembled WGS sequence"/>
</dbReference>
<name>A0ABN3VC09_9PSEU</name>
<organism evidence="3 4">
    <name type="scientific">Saccharopolyspora taberi</name>
    <dbReference type="NCBI Taxonomy" id="60895"/>
    <lineage>
        <taxon>Bacteria</taxon>
        <taxon>Bacillati</taxon>
        <taxon>Actinomycetota</taxon>
        <taxon>Actinomycetes</taxon>
        <taxon>Pseudonocardiales</taxon>
        <taxon>Pseudonocardiaceae</taxon>
        <taxon>Saccharopolyspora</taxon>
    </lineage>
</organism>
<dbReference type="InterPro" id="IPR011033">
    <property type="entry name" value="PRC_barrel-like_sf"/>
</dbReference>
<evidence type="ECO:0000313" key="3">
    <source>
        <dbReference type="EMBL" id="GAA2783648.1"/>
    </source>
</evidence>
<feature type="region of interest" description="Disordered" evidence="1">
    <location>
        <begin position="109"/>
        <end position="139"/>
    </location>
</feature>
<evidence type="ECO:0000259" key="2">
    <source>
        <dbReference type="Pfam" id="PF05239"/>
    </source>
</evidence>
<comment type="caution">
    <text evidence="3">The sequence shown here is derived from an EMBL/GenBank/DDBJ whole genome shotgun (WGS) entry which is preliminary data.</text>
</comment>
<dbReference type="RefSeq" id="WP_344678939.1">
    <property type="nucleotide sequence ID" value="NZ_BAAAUX010000010.1"/>
</dbReference>
<dbReference type="EMBL" id="BAAAUX010000010">
    <property type="protein sequence ID" value="GAA2783648.1"/>
    <property type="molecule type" value="Genomic_DNA"/>
</dbReference>
<accession>A0ABN3VC09</accession>